<proteinExistence type="predicted"/>
<keyword evidence="5" id="KW-0539">Nucleus</keyword>
<dbReference type="SUPFAM" id="SSF55455">
    <property type="entry name" value="SRF-like"/>
    <property type="match status" value="1"/>
</dbReference>
<dbReference type="InterPro" id="IPR033897">
    <property type="entry name" value="SRF-like_MADS-box"/>
</dbReference>
<evidence type="ECO:0000256" key="3">
    <source>
        <dbReference type="ARBA" id="ARBA00023125"/>
    </source>
</evidence>
<protein>
    <recommendedName>
        <fullName evidence="6">MADS-box domain-containing protein</fullName>
    </recommendedName>
</protein>
<dbReference type="InterPro" id="IPR036879">
    <property type="entry name" value="TF_MADSbox_sf"/>
</dbReference>
<dbReference type="PROSITE" id="PS50066">
    <property type="entry name" value="MADS_BOX_2"/>
    <property type="match status" value="1"/>
</dbReference>
<dbReference type="Gene3D" id="3.40.1810.10">
    <property type="entry name" value="Transcription factor, MADS-box"/>
    <property type="match status" value="1"/>
</dbReference>
<dbReference type="Pfam" id="PF00319">
    <property type="entry name" value="SRF-TF"/>
    <property type="match status" value="1"/>
</dbReference>
<keyword evidence="3" id="KW-0238">DNA-binding</keyword>
<dbReference type="SMART" id="SM00432">
    <property type="entry name" value="MADS"/>
    <property type="match status" value="1"/>
</dbReference>
<accession>A0ABU6YTG8</accession>
<dbReference type="PRINTS" id="PR00404">
    <property type="entry name" value="MADSDOMAIN"/>
</dbReference>
<dbReference type="CDD" id="cd00266">
    <property type="entry name" value="MADS_SRF_like"/>
    <property type="match status" value="1"/>
</dbReference>
<keyword evidence="8" id="KW-1185">Reference proteome</keyword>
<evidence type="ECO:0000256" key="1">
    <source>
        <dbReference type="ARBA" id="ARBA00004123"/>
    </source>
</evidence>
<feature type="non-terminal residue" evidence="7">
    <location>
        <position position="280"/>
    </location>
</feature>
<evidence type="ECO:0000256" key="4">
    <source>
        <dbReference type="ARBA" id="ARBA00023163"/>
    </source>
</evidence>
<keyword evidence="4" id="KW-0804">Transcription</keyword>
<dbReference type="EMBL" id="JASCZI010242725">
    <property type="protein sequence ID" value="MED6211913.1"/>
    <property type="molecule type" value="Genomic_DNA"/>
</dbReference>
<evidence type="ECO:0000313" key="8">
    <source>
        <dbReference type="Proteomes" id="UP001341840"/>
    </source>
</evidence>
<dbReference type="InterPro" id="IPR002100">
    <property type="entry name" value="TF_MADSbox"/>
</dbReference>
<gene>
    <name evidence="7" type="ORF">PIB30_078113</name>
</gene>
<comment type="subcellular location">
    <subcellularLocation>
        <location evidence="1">Nucleus</location>
    </subcellularLocation>
</comment>
<evidence type="ECO:0000259" key="6">
    <source>
        <dbReference type="PROSITE" id="PS50066"/>
    </source>
</evidence>
<sequence length="280" mass="32331">MGRARIPMELIQKEKARKTTFLKRKNGLMKKVSEFSTLCGVDVCVIIYAPNFDGENSAKPETWPRDTNEIHRIIRRFRETTIDRPARIYDAKEYYKDKIKKLEGEISKVQKEKLKIMYPTWDVSFKDLREDHLRMFISILDSKIVASNQRINMLKQDSKGKAALESKDNVLDVVETPHWASSNPSSQLPFYALQIGQSSSQSSTLPFDQNGMVDWEQQVGTFSIHDHGWGSNNQNSSSPCYYKRNTESVQPYSFTLPQCQVLPSEFQVNGLYDANMFHDQ</sequence>
<dbReference type="Proteomes" id="UP001341840">
    <property type="component" value="Unassembled WGS sequence"/>
</dbReference>
<dbReference type="PANTHER" id="PTHR11945:SF176">
    <property type="entry name" value="MADS-BOX TRANSCRIPTION FACTOR FAMILY PROTEIN"/>
    <property type="match status" value="1"/>
</dbReference>
<dbReference type="PANTHER" id="PTHR11945">
    <property type="entry name" value="MADS BOX PROTEIN"/>
    <property type="match status" value="1"/>
</dbReference>
<feature type="domain" description="MADS-box" evidence="6">
    <location>
        <begin position="1"/>
        <end position="51"/>
    </location>
</feature>
<comment type="caution">
    <text evidence="7">The sequence shown here is derived from an EMBL/GenBank/DDBJ whole genome shotgun (WGS) entry which is preliminary data.</text>
</comment>
<evidence type="ECO:0000256" key="5">
    <source>
        <dbReference type="ARBA" id="ARBA00023242"/>
    </source>
</evidence>
<name>A0ABU6YTG8_9FABA</name>
<evidence type="ECO:0000256" key="2">
    <source>
        <dbReference type="ARBA" id="ARBA00023015"/>
    </source>
</evidence>
<reference evidence="7 8" key="1">
    <citation type="journal article" date="2023" name="Plants (Basel)">
        <title>Bridging the Gap: Combining Genomics and Transcriptomics Approaches to Understand Stylosanthes scabra, an Orphan Legume from the Brazilian Caatinga.</title>
        <authorList>
            <person name="Ferreira-Neto J.R.C."/>
            <person name="da Silva M.D."/>
            <person name="Binneck E."/>
            <person name="de Melo N.F."/>
            <person name="da Silva R.H."/>
            <person name="de Melo A.L.T.M."/>
            <person name="Pandolfi V."/>
            <person name="Bustamante F.O."/>
            <person name="Brasileiro-Vidal A.C."/>
            <person name="Benko-Iseppon A.M."/>
        </authorList>
    </citation>
    <scope>NUCLEOTIDE SEQUENCE [LARGE SCALE GENOMIC DNA]</scope>
    <source>
        <tissue evidence="7">Leaves</tissue>
    </source>
</reference>
<organism evidence="7 8">
    <name type="scientific">Stylosanthes scabra</name>
    <dbReference type="NCBI Taxonomy" id="79078"/>
    <lineage>
        <taxon>Eukaryota</taxon>
        <taxon>Viridiplantae</taxon>
        <taxon>Streptophyta</taxon>
        <taxon>Embryophyta</taxon>
        <taxon>Tracheophyta</taxon>
        <taxon>Spermatophyta</taxon>
        <taxon>Magnoliopsida</taxon>
        <taxon>eudicotyledons</taxon>
        <taxon>Gunneridae</taxon>
        <taxon>Pentapetalae</taxon>
        <taxon>rosids</taxon>
        <taxon>fabids</taxon>
        <taxon>Fabales</taxon>
        <taxon>Fabaceae</taxon>
        <taxon>Papilionoideae</taxon>
        <taxon>50 kb inversion clade</taxon>
        <taxon>dalbergioids sensu lato</taxon>
        <taxon>Dalbergieae</taxon>
        <taxon>Pterocarpus clade</taxon>
        <taxon>Stylosanthes</taxon>
    </lineage>
</organism>
<keyword evidence="2" id="KW-0805">Transcription regulation</keyword>
<evidence type="ECO:0000313" key="7">
    <source>
        <dbReference type="EMBL" id="MED6211913.1"/>
    </source>
</evidence>